<accession>A0A381SU24</accession>
<dbReference type="EMBL" id="UINC01003514">
    <property type="protein sequence ID" value="SVA06989.1"/>
    <property type="molecule type" value="Genomic_DNA"/>
</dbReference>
<feature type="compositionally biased region" description="Basic and acidic residues" evidence="1">
    <location>
        <begin position="63"/>
        <end position="80"/>
    </location>
</feature>
<evidence type="ECO:0000313" key="2">
    <source>
        <dbReference type="EMBL" id="SVA06989.1"/>
    </source>
</evidence>
<feature type="region of interest" description="Disordered" evidence="1">
    <location>
        <begin position="62"/>
        <end position="90"/>
    </location>
</feature>
<gene>
    <name evidence="2" type="ORF">METZ01_LOCUS59843</name>
</gene>
<sequence length="90" mass="10643">MAEKCPKRDWFDGDDENYLTSLKSWSHITARNLFSMELEERQLIIFIHHLGIEHVGVQTFDPQDTRQHSDFVPHEGRHDYNSPPLDIQPK</sequence>
<organism evidence="2">
    <name type="scientific">marine metagenome</name>
    <dbReference type="NCBI Taxonomy" id="408172"/>
    <lineage>
        <taxon>unclassified sequences</taxon>
        <taxon>metagenomes</taxon>
        <taxon>ecological metagenomes</taxon>
    </lineage>
</organism>
<name>A0A381SU24_9ZZZZ</name>
<reference evidence="2" key="1">
    <citation type="submission" date="2018-05" db="EMBL/GenBank/DDBJ databases">
        <authorList>
            <person name="Lanie J.A."/>
            <person name="Ng W.-L."/>
            <person name="Kazmierczak K.M."/>
            <person name="Andrzejewski T.M."/>
            <person name="Davidsen T.M."/>
            <person name="Wayne K.J."/>
            <person name="Tettelin H."/>
            <person name="Glass J.I."/>
            <person name="Rusch D."/>
            <person name="Podicherti R."/>
            <person name="Tsui H.-C.T."/>
            <person name="Winkler M.E."/>
        </authorList>
    </citation>
    <scope>NUCLEOTIDE SEQUENCE</scope>
</reference>
<protein>
    <submittedName>
        <fullName evidence="2">Uncharacterized protein</fullName>
    </submittedName>
</protein>
<dbReference type="AlphaFoldDB" id="A0A381SU24"/>
<evidence type="ECO:0000256" key="1">
    <source>
        <dbReference type="SAM" id="MobiDB-lite"/>
    </source>
</evidence>
<proteinExistence type="predicted"/>